<reference evidence="2 3" key="1">
    <citation type="submission" date="2019-07" db="EMBL/GenBank/DDBJ databases">
        <title>Genomic Encyclopedia of Archaeal and Bacterial Type Strains, Phase II (KMG-II): from individual species to whole genera.</title>
        <authorList>
            <person name="Goeker M."/>
        </authorList>
    </citation>
    <scope>NUCLEOTIDE SEQUENCE [LARGE SCALE GENOMIC DNA]</scope>
    <source>
        <strain evidence="2 3">ATCC BAA-1139</strain>
    </source>
</reference>
<feature type="transmembrane region" description="Helical" evidence="1">
    <location>
        <begin position="74"/>
        <end position="93"/>
    </location>
</feature>
<protein>
    <submittedName>
        <fullName evidence="2">ResB-like family protein</fullName>
    </submittedName>
</protein>
<keyword evidence="3" id="KW-1185">Reference proteome</keyword>
<dbReference type="EMBL" id="VLLN01000002">
    <property type="protein sequence ID" value="TWJ32961.1"/>
    <property type="molecule type" value="Genomic_DNA"/>
</dbReference>
<dbReference type="OrthoDB" id="5392166at2"/>
<dbReference type="RefSeq" id="WP_145017507.1">
    <property type="nucleotide sequence ID" value="NZ_VLLN01000002.1"/>
</dbReference>
<comment type="caution">
    <text evidence="2">The sequence shown here is derived from an EMBL/GenBank/DDBJ whole genome shotgun (WGS) entry which is preliminary data.</text>
</comment>
<dbReference type="Proteomes" id="UP000319449">
    <property type="component" value="Unassembled WGS sequence"/>
</dbReference>
<evidence type="ECO:0000256" key="1">
    <source>
        <dbReference type="SAM" id="Phobius"/>
    </source>
</evidence>
<feature type="transmembrane region" description="Helical" evidence="1">
    <location>
        <begin position="353"/>
        <end position="371"/>
    </location>
</feature>
<sequence>MTEFNNMPDPDSENEQFPIEPRYHPVHRIPRKIYDFLASSKLAMALLGIILACCVAGVTVVRGQRAGELIFGTLWFNGLLVLLVVNVACCFFGRIWGRRLTIISFGMILFHLSFVAMFAGIIYNSLFSFRGIIRLTEGETLPNGQLQSYDLTEQGRFFNLSHLKGETTLIRMQTGYKVDGADKKVAYEIAVGEGRTRKRGVVYITNSFDSDGFSYFRDKEGYSVLIVLYDKQGRELGGAYVPLQSIKQKNGAYLYTTGTKDGPGSFPFPQVMAKPLLNLQVAYRPVPIKERGGDVFFQVWPLPQPDVRQGGKVLAEGKAAIGEKFDAGEYYLSAREVRYWAAMNVRHEPGKPIVLASLCVGLLGMIITTIGRIRKSRRRGPVSGI</sequence>
<feature type="transmembrane region" description="Helical" evidence="1">
    <location>
        <begin position="100"/>
        <end position="123"/>
    </location>
</feature>
<keyword evidence="1" id="KW-0812">Transmembrane</keyword>
<dbReference type="InterPro" id="IPR023494">
    <property type="entry name" value="Cyt_c_bgen_Ccs1/CcsB/ResB"/>
</dbReference>
<evidence type="ECO:0000313" key="3">
    <source>
        <dbReference type="Proteomes" id="UP000319449"/>
    </source>
</evidence>
<dbReference type="PANTHER" id="PTHR31566">
    <property type="entry name" value="CYTOCHROME C BIOGENESIS PROTEIN CCS1, CHLOROPLASTIC"/>
    <property type="match status" value="1"/>
</dbReference>
<dbReference type="PANTHER" id="PTHR31566:SF0">
    <property type="entry name" value="CYTOCHROME C BIOGENESIS PROTEIN CCS1, CHLOROPLASTIC"/>
    <property type="match status" value="1"/>
</dbReference>
<keyword evidence="1" id="KW-0472">Membrane</keyword>
<keyword evidence="1" id="KW-1133">Transmembrane helix</keyword>
<organism evidence="2 3">
    <name type="scientific">Geobacter argillaceus</name>
    <dbReference type="NCBI Taxonomy" id="345631"/>
    <lineage>
        <taxon>Bacteria</taxon>
        <taxon>Pseudomonadati</taxon>
        <taxon>Thermodesulfobacteriota</taxon>
        <taxon>Desulfuromonadia</taxon>
        <taxon>Geobacterales</taxon>
        <taxon>Geobacteraceae</taxon>
        <taxon>Geobacter</taxon>
    </lineage>
</organism>
<dbReference type="AlphaFoldDB" id="A0A562WRR8"/>
<feature type="transmembrane region" description="Helical" evidence="1">
    <location>
        <begin position="42"/>
        <end position="62"/>
    </location>
</feature>
<accession>A0A562WRR8</accession>
<name>A0A562WRR8_9BACT</name>
<proteinExistence type="predicted"/>
<gene>
    <name evidence="2" type="ORF">JN12_00372</name>
</gene>
<evidence type="ECO:0000313" key="2">
    <source>
        <dbReference type="EMBL" id="TWJ32961.1"/>
    </source>
</evidence>